<dbReference type="InterPro" id="IPR006660">
    <property type="entry name" value="Arsenate_reductase-like"/>
</dbReference>
<name>X7EAU5_9RHOB</name>
<dbReference type="EC" id="1.20.4.1" evidence="4 7"/>
<dbReference type="OrthoDB" id="9790554at2"/>
<dbReference type="SUPFAM" id="SSF52833">
    <property type="entry name" value="Thioredoxin-like"/>
    <property type="match status" value="1"/>
</dbReference>
<evidence type="ECO:0000256" key="4">
    <source>
        <dbReference type="ARBA" id="ARBA00038969"/>
    </source>
</evidence>
<evidence type="ECO:0000313" key="8">
    <source>
        <dbReference type="EMBL" id="ETX12970.1"/>
    </source>
</evidence>
<proteinExistence type="inferred from homology"/>
<dbReference type="PANTHER" id="PTHR30041">
    <property type="entry name" value="ARSENATE REDUCTASE"/>
    <property type="match status" value="1"/>
</dbReference>
<dbReference type="GO" id="GO:0008794">
    <property type="term" value="F:arsenate reductase (glutaredoxin) activity"/>
    <property type="evidence" value="ECO:0007669"/>
    <property type="project" value="UniProtKB-UniRule"/>
</dbReference>
<dbReference type="InterPro" id="IPR036249">
    <property type="entry name" value="Thioredoxin-like_sf"/>
</dbReference>
<sequence>MIVIHHNPDCGTSRNVLAFLRASGSEPVVIEYLKEGWTRPQLLALFAAAGLTPREALRETKSPAKDLGLLDEGASDEALLEAMLAHPILVNRPIVCTANGTRLCRPSETVFDLLDRLPPGPLFKEDGEMVIDENGRLT</sequence>
<comment type="catalytic activity">
    <reaction evidence="7">
        <text>[glutaredoxin]-dithiol + arsenate + glutathione + H(+) = glutathionyl-S-S-[glutaredoxin] + arsenite + H2O</text>
        <dbReference type="Rhea" id="RHEA:22016"/>
        <dbReference type="Rhea" id="RHEA-COMP:10729"/>
        <dbReference type="Rhea" id="RHEA-COMP:17668"/>
        <dbReference type="ChEBI" id="CHEBI:15377"/>
        <dbReference type="ChEBI" id="CHEBI:15378"/>
        <dbReference type="ChEBI" id="CHEBI:29242"/>
        <dbReference type="ChEBI" id="CHEBI:29950"/>
        <dbReference type="ChEBI" id="CHEBI:48597"/>
        <dbReference type="ChEBI" id="CHEBI:57925"/>
        <dbReference type="ChEBI" id="CHEBI:146199"/>
        <dbReference type="EC" id="1.20.4.1"/>
    </reaction>
</comment>
<dbReference type="InterPro" id="IPR006659">
    <property type="entry name" value="Arsenate_reductase"/>
</dbReference>
<evidence type="ECO:0000256" key="2">
    <source>
        <dbReference type="ARBA" id="ARBA00022849"/>
    </source>
</evidence>
<dbReference type="RefSeq" id="WP_037266248.1">
    <property type="nucleotide sequence ID" value="NZ_JALZ01000042.1"/>
</dbReference>
<dbReference type="STRING" id="1449350.OCH239_14995"/>
<dbReference type="PATRIC" id="fig|1449350.3.peg.3838"/>
<evidence type="ECO:0000256" key="7">
    <source>
        <dbReference type="RuleBase" id="RU362029"/>
    </source>
</evidence>
<evidence type="ECO:0000256" key="6">
    <source>
        <dbReference type="PROSITE-ProRule" id="PRU01282"/>
    </source>
</evidence>
<dbReference type="eggNOG" id="COG1393">
    <property type="taxonomic scope" value="Bacteria"/>
</dbReference>
<dbReference type="GO" id="GO:0046685">
    <property type="term" value="P:response to arsenic-containing substance"/>
    <property type="evidence" value="ECO:0007669"/>
    <property type="project" value="UniProtKB-KW"/>
</dbReference>
<dbReference type="Pfam" id="PF03960">
    <property type="entry name" value="ArsC"/>
    <property type="match status" value="1"/>
</dbReference>
<dbReference type="AlphaFoldDB" id="X7EAU5"/>
<evidence type="ECO:0000256" key="3">
    <source>
        <dbReference type="ARBA" id="ARBA00023002"/>
    </source>
</evidence>
<reference evidence="8 9" key="1">
    <citation type="submission" date="2014-01" db="EMBL/GenBank/DDBJ databases">
        <title>Roseivivax halodurans JCM 10272 Genome Sequencing.</title>
        <authorList>
            <person name="Lai Q."/>
            <person name="Li G."/>
            <person name="Shao Z."/>
        </authorList>
    </citation>
    <scope>NUCLEOTIDE SEQUENCE [LARGE SCALE GENOMIC DNA]</scope>
    <source>
        <strain evidence="8 9">JCM 10272</strain>
    </source>
</reference>
<evidence type="ECO:0000256" key="5">
    <source>
        <dbReference type="ARBA" id="ARBA00039879"/>
    </source>
</evidence>
<dbReference type="CDD" id="cd03034">
    <property type="entry name" value="ArsC_ArsC"/>
    <property type="match status" value="1"/>
</dbReference>
<comment type="similarity">
    <text evidence="1 6 7">Belongs to the ArsC family.</text>
</comment>
<dbReference type="PANTHER" id="PTHR30041:SF5">
    <property type="entry name" value="ARSENATE REDUCTASE-RELATED"/>
    <property type="match status" value="1"/>
</dbReference>
<dbReference type="PROSITE" id="PS51353">
    <property type="entry name" value="ARSC"/>
    <property type="match status" value="1"/>
</dbReference>
<accession>X7EAU5</accession>
<dbReference type="EMBL" id="JALZ01000042">
    <property type="protein sequence ID" value="ETX12970.1"/>
    <property type="molecule type" value="Genomic_DNA"/>
</dbReference>
<evidence type="ECO:0000256" key="1">
    <source>
        <dbReference type="ARBA" id="ARBA00007198"/>
    </source>
</evidence>
<dbReference type="Proteomes" id="UP000022447">
    <property type="component" value="Unassembled WGS sequence"/>
</dbReference>
<evidence type="ECO:0000313" key="9">
    <source>
        <dbReference type="Proteomes" id="UP000022447"/>
    </source>
</evidence>
<dbReference type="NCBIfam" id="TIGR00014">
    <property type="entry name" value="arsC"/>
    <property type="match status" value="1"/>
</dbReference>
<comment type="caution">
    <text evidence="8">The sequence shown here is derived from an EMBL/GenBank/DDBJ whole genome shotgun (WGS) entry which is preliminary data.</text>
</comment>
<organism evidence="8 9">
    <name type="scientific">Roseivivax halodurans JCM 10272</name>
    <dbReference type="NCBI Taxonomy" id="1449350"/>
    <lineage>
        <taxon>Bacteria</taxon>
        <taxon>Pseudomonadati</taxon>
        <taxon>Pseudomonadota</taxon>
        <taxon>Alphaproteobacteria</taxon>
        <taxon>Rhodobacterales</taxon>
        <taxon>Roseobacteraceae</taxon>
        <taxon>Roseivivax</taxon>
    </lineage>
</organism>
<keyword evidence="2" id="KW-0059">Arsenical resistance</keyword>
<dbReference type="Gene3D" id="3.40.30.10">
    <property type="entry name" value="Glutaredoxin"/>
    <property type="match status" value="1"/>
</dbReference>
<keyword evidence="3 7" id="KW-0560">Oxidoreductase</keyword>
<gene>
    <name evidence="8" type="ORF">OCH239_14995</name>
</gene>
<keyword evidence="9" id="KW-1185">Reference proteome</keyword>
<protein>
    <recommendedName>
        <fullName evidence="5 7">Arsenate reductase</fullName>
        <ecNumber evidence="4 7">1.20.4.1</ecNumber>
    </recommendedName>
</protein>